<proteinExistence type="predicted"/>
<feature type="chain" id="PRO_5001645169" evidence="1">
    <location>
        <begin position="23"/>
        <end position="123"/>
    </location>
</feature>
<dbReference type="PANTHER" id="PTHR11257:SF12">
    <property type="entry name" value="EJACULATORY BULB-SPECIFIC PROTEIN 3-RELATED"/>
    <property type="match status" value="1"/>
</dbReference>
<dbReference type="OMA" id="YPSEYDI"/>
<evidence type="ECO:0000256" key="1">
    <source>
        <dbReference type="SAM" id="SignalP"/>
    </source>
</evidence>
<dbReference type="OrthoDB" id="6344725at2759"/>
<gene>
    <name evidence="2" type="ORF">L798_12686</name>
</gene>
<feature type="signal peptide" evidence="1">
    <location>
        <begin position="1"/>
        <end position="22"/>
    </location>
</feature>
<organism evidence="2 3">
    <name type="scientific">Zootermopsis nevadensis</name>
    <name type="common">Dampwood termite</name>
    <dbReference type="NCBI Taxonomy" id="136037"/>
    <lineage>
        <taxon>Eukaryota</taxon>
        <taxon>Metazoa</taxon>
        <taxon>Ecdysozoa</taxon>
        <taxon>Arthropoda</taxon>
        <taxon>Hexapoda</taxon>
        <taxon>Insecta</taxon>
        <taxon>Pterygota</taxon>
        <taxon>Neoptera</taxon>
        <taxon>Polyneoptera</taxon>
        <taxon>Dictyoptera</taxon>
        <taxon>Blattodea</taxon>
        <taxon>Blattoidea</taxon>
        <taxon>Termitoidae</taxon>
        <taxon>Termopsidae</taxon>
        <taxon>Zootermopsis</taxon>
    </lineage>
</organism>
<keyword evidence="1" id="KW-0732">Signal</keyword>
<dbReference type="AlphaFoldDB" id="A0A067RHP9"/>
<dbReference type="InterPro" id="IPR036682">
    <property type="entry name" value="OS_D_A10/PebIII_sf"/>
</dbReference>
<dbReference type="InParanoid" id="A0A067RHP9"/>
<dbReference type="Proteomes" id="UP000027135">
    <property type="component" value="Unassembled WGS sequence"/>
</dbReference>
<dbReference type="EMBL" id="KK852498">
    <property type="protein sequence ID" value="KDR22558.1"/>
    <property type="molecule type" value="Genomic_DNA"/>
</dbReference>
<name>A0A067RHP9_ZOONE</name>
<dbReference type="Pfam" id="PF03392">
    <property type="entry name" value="OS-D"/>
    <property type="match status" value="1"/>
</dbReference>
<dbReference type="PANTHER" id="PTHR11257">
    <property type="entry name" value="CHEMOSENSORY PROTEIN-RELATED"/>
    <property type="match status" value="1"/>
</dbReference>
<keyword evidence="3" id="KW-1185">Reference proteome</keyword>
<accession>A0A067RHP9</accession>
<evidence type="ECO:0000313" key="3">
    <source>
        <dbReference type="Proteomes" id="UP000027135"/>
    </source>
</evidence>
<reference evidence="2 3" key="1">
    <citation type="journal article" date="2014" name="Nat. Commun.">
        <title>Molecular traces of alternative social organization in a termite genome.</title>
        <authorList>
            <person name="Terrapon N."/>
            <person name="Li C."/>
            <person name="Robertson H.M."/>
            <person name="Ji L."/>
            <person name="Meng X."/>
            <person name="Booth W."/>
            <person name="Chen Z."/>
            <person name="Childers C.P."/>
            <person name="Glastad K.M."/>
            <person name="Gokhale K."/>
            <person name="Gowin J."/>
            <person name="Gronenberg W."/>
            <person name="Hermansen R.A."/>
            <person name="Hu H."/>
            <person name="Hunt B.G."/>
            <person name="Huylmans A.K."/>
            <person name="Khalil S.M."/>
            <person name="Mitchell R.D."/>
            <person name="Munoz-Torres M.C."/>
            <person name="Mustard J.A."/>
            <person name="Pan H."/>
            <person name="Reese J.T."/>
            <person name="Scharf M.E."/>
            <person name="Sun F."/>
            <person name="Vogel H."/>
            <person name="Xiao J."/>
            <person name="Yang W."/>
            <person name="Yang Z."/>
            <person name="Yang Z."/>
            <person name="Zhou J."/>
            <person name="Zhu J."/>
            <person name="Brent C.S."/>
            <person name="Elsik C.G."/>
            <person name="Goodisman M.A."/>
            <person name="Liberles D.A."/>
            <person name="Roe R.M."/>
            <person name="Vargo E.L."/>
            <person name="Vilcinskas A."/>
            <person name="Wang J."/>
            <person name="Bornberg-Bauer E."/>
            <person name="Korb J."/>
            <person name="Zhang G."/>
            <person name="Liebig J."/>
        </authorList>
    </citation>
    <scope>NUCLEOTIDE SEQUENCE [LARGE SCALE GENOMIC DNA]</scope>
    <source>
        <tissue evidence="2">Whole organism</tissue>
    </source>
</reference>
<dbReference type="SUPFAM" id="SSF100910">
    <property type="entry name" value="Chemosensory protein Csp2"/>
    <property type="match status" value="1"/>
</dbReference>
<dbReference type="InterPro" id="IPR005055">
    <property type="entry name" value="A10/PebIII"/>
</dbReference>
<protein>
    <submittedName>
        <fullName evidence="2">Ejaculatory bulb-specific protein 3</fullName>
    </submittedName>
</protein>
<sequence length="123" mass="13536">MIAGTTVTLICLLAALCVSGDSYPEEYDRLDMGDLLGDKEKLAKFSACLRDEGSSSCTEKSAGLKAFLLDALKTKCSKCTESQKGHVKRAAIFFSENRPDDWKIIIHKLQLNETQAAELIKSF</sequence>
<dbReference type="Gene3D" id="1.10.2080.10">
    <property type="entry name" value="Insect odorant-binding protein A10/Ejaculatory bulb-specific protein 3"/>
    <property type="match status" value="1"/>
</dbReference>
<evidence type="ECO:0000313" key="2">
    <source>
        <dbReference type="EMBL" id="KDR22558.1"/>
    </source>
</evidence>